<feature type="region of interest" description="Disordered" evidence="4">
    <location>
        <begin position="1157"/>
        <end position="1188"/>
    </location>
</feature>
<dbReference type="KEGG" id="cre:CHLRE_12g501900v5"/>
<feature type="compositionally biased region" description="Low complexity" evidence="4">
    <location>
        <begin position="1889"/>
        <end position="1911"/>
    </location>
</feature>
<feature type="region of interest" description="Disordered" evidence="4">
    <location>
        <begin position="1333"/>
        <end position="1352"/>
    </location>
</feature>
<keyword evidence="7" id="KW-1185">Reference proteome</keyword>
<evidence type="ECO:0000313" key="6">
    <source>
        <dbReference type="EMBL" id="PNW74976.1"/>
    </source>
</evidence>
<proteinExistence type="inferred from homology"/>
<feature type="domain" description="Glycosyl hydrolase family 32 N-terminal" evidence="5">
    <location>
        <begin position="419"/>
        <end position="642"/>
    </location>
</feature>
<feature type="region of interest" description="Disordered" evidence="4">
    <location>
        <begin position="779"/>
        <end position="799"/>
    </location>
</feature>
<feature type="compositionally biased region" description="Low complexity" evidence="4">
    <location>
        <begin position="779"/>
        <end position="797"/>
    </location>
</feature>
<feature type="compositionally biased region" description="Polar residues" evidence="4">
    <location>
        <begin position="1068"/>
        <end position="1077"/>
    </location>
</feature>
<feature type="compositionally biased region" description="Low complexity" evidence="4">
    <location>
        <begin position="7"/>
        <end position="23"/>
    </location>
</feature>
<dbReference type="Gene3D" id="2.115.10.20">
    <property type="entry name" value="Glycosyl hydrolase domain, family 43"/>
    <property type="match status" value="2"/>
</dbReference>
<feature type="compositionally biased region" description="Acidic residues" evidence="4">
    <location>
        <begin position="1755"/>
        <end position="1771"/>
    </location>
</feature>
<feature type="region of interest" description="Disordered" evidence="4">
    <location>
        <begin position="1931"/>
        <end position="1993"/>
    </location>
</feature>
<feature type="compositionally biased region" description="Pro residues" evidence="4">
    <location>
        <begin position="1017"/>
        <end position="1029"/>
    </location>
</feature>
<feature type="compositionally biased region" description="Basic and acidic residues" evidence="4">
    <location>
        <begin position="1627"/>
        <end position="1639"/>
    </location>
</feature>
<feature type="compositionally biased region" description="Low complexity" evidence="4">
    <location>
        <begin position="1044"/>
        <end position="1062"/>
    </location>
</feature>
<feature type="compositionally biased region" description="Pro residues" evidence="4">
    <location>
        <begin position="1333"/>
        <end position="1346"/>
    </location>
</feature>
<feature type="domain" description="Glycosyl hydrolase family 32 N-terminal" evidence="5">
    <location>
        <begin position="1420"/>
        <end position="1516"/>
    </location>
</feature>
<accession>A0A2K3D370</accession>
<name>A0A2K3D370_CHLRE</name>
<dbReference type="Pfam" id="PF00251">
    <property type="entry name" value="Glyco_hydro_32N"/>
    <property type="match status" value="2"/>
</dbReference>
<dbReference type="InParanoid" id="A0A2K3D370"/>
<dbReference type="OMA" id="LVEDWIR"/>
<feature type="region of interest" description="Disordered" evidence="4">
    <location>
        <begin position="104"/>
        <end position="130"/>
    </location>
</feature>
<protein>
    <recommendedName>
        <fullName evidence="5">Glycosyl hydrolase family 32 N-terminal domain-containing protein</fullName>
    </recommendedName>
</protein>
<dbReference type="CDD" id="cd08996">
    <property type="entry name" value="GH32_FFase"/>
    <property type="match status" value="1"/>
</dbReference>
<dbReference type="SUPFAM" id="SSF75005">
    <property type="entry name" value="Arabinanase/levansucrase/invertase"/>
    <property type="match status" value="2"/>
</dbReference>
<dbReference type="InterPro" id="IPR023296">
    <property type="entry name" value="Glyco_hydro_beta-prop_sf"/>
</dbReference>
<keyword evidence="2" id="KW-0378">Hydrolase</keyword>
<gene>
    <name evidence="6" type="ORF">CHLRE_12g501900v5</name>
</gene>
<feature type="compositionally biased region" description="Low complexity" evidence="4">
    <location>
        <begin position="1732"/>
        <end position="1742"/>
    </location>
</feature>
<feature type="compositionally biased region" description="Gly residues" evidence="4">
    <location>
        <begin position="869"/>
        <end position="878"/>
    </location>
</feature>
<feature type="region of interest" description="Disordered" evidence="4">
    <location>
        <begin position="843"/>
        <end position="880"/>
    </location>
</feature>
<evidence type="ECO:0000256" key="4">
    <source>
        <dbReference type="SAM" id="MobiDB-lite"/>
    </source>
</evidence>
<feature type="compositionally biased region" description="Gly residues" evidence="4">
    <location>
        <begin position="691"/>
        <end position="709"/>
    </location>
</feature>
<feature type="region of interest" description="Disordered" evidence="4">
    <location>
        <begin position="1"/>
        <end position="37"/>
    </location>
</feature>
<feature type="compositionally biased region" description="Gly residues" evidence="4">
    <location>
        <begin position="847"/>
        <end position="859"/>
    </location>
</feature>
<comment type="similarity">
    <text evidence="1">Belongs to the glycosyl hydrolase 32 family.</text>
</comment>
<evidence type="ECO:0000256" key="2">
    <source>
        <dbReference type="ARBA" id="ARBA00022801"/>
    </source>
</evidence>
<feature type="compositionally biased region" description="Pro residues" evidence="4">
    <location>
        <begin position="1701"/>
        <end position="1711"/>
    </location>
</feature>
<sequence>METPCTQPQQHQQPPAGITSSANGSGGNTSHGSGSGGDAAVVTAAAALLPFRQSIPGACLPPLPQCMGPVHEAPATCSTYPEHNIHAHAAPDAPAMQQLPLLAAATGGSSGGGASPAPLLAPPLEPPTAAATATASPFSAVCTSSSSGSGGAAPAATAGLPAAAIAAATAATCYGQQPACGPTSPDTEGWQEACCAALLQRHASEGAPALPLNAPGSPAASDLEDFTRQIRVQHQRQHQHHDSFWRLADEGSGVASEAETAPTAGRHHMGAAAAVAPSTDGGHAQPPPHFMTPADFLHQKHVEHHHLQQQQQQQEQVKQRQRQRQRARRLSTQQRDAAQVAAAPAGPEEEVEAEKPAAVTAAPGDATTAAALAAAGAQDSATAAAADATAPARAGPAAAAAAASAAATAAADSCKPLFHVMPLSGWGSDPNGPIFYKGRYHLFYQSRPGTCQWYWGMRWDHVVSSDLAHWSRLPPALCPTPGGIDADGCFSGSIQVDPHSGIPVCFYTAARLRTNRDVTLPHPPAEHDMGLKHIETQCCAICDPDDDLLVRWRKVPMPLMQLPPSGQLTAWRDPWFVEHGDGRGRQWTMLIGSGLKGGGGTALVYRSADITRGWYFAGHLCSWPDPGTGICWECPFLVQLQPLPLCAHVLPTTDLAAVAGAAAEATAVAEALTTAMDYMAAMASAAGNGGGGGGSGSAADGEGGGGGGDAAAAGTHAGSWRATAQAGKVSTAAVAAATAAAEAAGDASPDAAVSVAMAAAAAAAVATVNAATAAADAASSATQPHHAPAAGSGTAADADVDGRGACTSVRDGGSGGGDGGCDGGLVDTLLHVVTSVSAVTPPTADGFAGGSEAGGGGGLPTLPSSSGIVPGGGGGGGSSAVHAVLPTADGAGIGISVTAAAAPAGPDGAPGGADGSTITVTVTRAGAAAVTGPADGGGATDDVSTAAAVGGSITTAVATVTGGIEGGAPATATIDVVVTPLASPFAAPAGGAAAAAAAAGAAGSSADGAANGVCAPPSAPPPACPPPHPSSQRGALAPASGRLGCAADGAPSDAAAPAADGPLLPRQGSLTSTSVTASAKMPPASASCSGSGSGSGGVLQDLHAMIAQVMEAHRARTAAAAAVSSCSAAAATTAGCLPAAGAGADAKPVAAAAPAAAAPTPSAAPGAVSSKTDVNGRTGGLRGSLTPRLHAVGRNGAVAPLGTFIAGVAQPATKSNTSNTSNSGGSPPPASSSTCSRSSSASSTAASSPVAGDFDGVYVLGSADDQPAANAAAADASATASATADADAADGGGELLQPHQLWYRPGMVGHCASPERAIPVEPLAADLLLQPQPQPELQPPQLPPHPTDGAATAATPATTLTMSYHKAQPLLPPGASYSACVAAASALPLHGDVDSATSHAHAVALPPGRRWLFCCAPDACTYSILYWISEYDSAAARYDMGGAEAGGRPRKLDLGNVLYAPTCLKDPQGRNVLWGYMKELRNVPAPPCLCNKYSYAGCLSLPRALYLRGDKLFQVPLPELTSLRSDVAVHVSALGLAPGGHWRLSGVRGLHLDMELAISPGRSRRVVVLFRSWRPRGRGAAALVYEWRTRRLFVVFEALSPAGRRKWSSGGGEGEEGHRHHHHRHAPERDQEQQEPDGLQRELRRVQREQQVGGAGGGGAGGGGAGGGEVAVGAPSVLATALPAPLVREPRGGTAAAEEGSPPPAPVPPQQGPQEPQGELRKDGAADGGARESGSSSSSTCSEQDHEVDGLGGAEDGDEDEEEDEEENDEYDVIRDPDFIPDPDMNPLVEDWIRMKRDEAGGELDLPPGCPLRLRLFLDASCLEVFTGTGQALTTRIYRGHPPQHCHHVPPWGSPAATSAPACAPGGPAPDPGIEIWAIGGDGDGGGAAAATANGAGSSNGSGSSTTSGSSRHVGCTLDDVHVYEMSSGWVREQDVPREEPPPATAAAAPPAPPAPPATMAPLKQQRGVRQSLSQPASPLPPSVLRGQRERAS</sequence>
<feature type="compositionally biased region" description="Low complexity" evidence="4">
    <location>
        <begin position="1855"/>
        <end position="1866"/>
    </location>
</feature>
<feature type="compositionally biased region" description="Basic residues" evidence="4">
    <location>
        <begin position="319"/>
        <end position="329"/>
    </location>
</feature>
<dbReference type="InterPro" id="IPR001362">
    <property type="entry name" value="Glyco_hydro_32"/>
</dbReference>
<feature type="compositionally biased region" description="Low complexity" evidence="4">
    <location>
        <begin position="1157"/>
        <end position="1170"/>
    </location>
</feature>
<dbReference type="SMART" id="SM00640">
    <property type="entry name" value="Glyco_32"/>
    <property type="match status" value="1"/>
</dbReference>
<dbReference type="STRING" id="3055.A0A2K3D370"/>
<dbReference type="GeneID" id="66055487"/>
<feature type="region of interest" description="Disordered" evidence="4">
    <location>
        <begin position="250"/>
        <end position="360"/>
    </location>
</feature>
<dbReference type="Gramene" id="PNW74976">
    <property type="protein sequence ID" value="PNW74976"/>
    <property type="gene ID" value="CHLRE_12g501900v5"/>
</dbReference>
<dbReference type="PANTHER" id="PTHR31953">
    <property type="entry name" value="BETA-FRUCTOFURANOSIDASE, INSOLUBLE ISOENZYME CWINV1-RELATED"/>
    <property type="match status" value="1"/>
</dbReference>
<organism evidence="6 7">
    <name type="scientific">Chlamydomonas reinhardtii</name>
    <name type="common">Chlamydomonas smithii</name>
    <dbReference type="NCBI Taxonomy" id="3055"/>
    <lineage>
        <taxon>Eukaryota</taxon>
        <taxon>Viridiplantae</taxon>
        <taxon>Chlorophyta</taxon>
        <taxon>core chlorophytes</taxon>
        <taxon>Chlorophyceae</taxon>
        <taxon>CS clade</taxon>
        <taxon>Chlamydomonadales</taxon>
        <taxon>Chlamydomonadaceae</taxon>
        <taxon>Chlamydomonas</taxon>
    </lineage>
</organism>
<evidence type="ECO:0000256" key="3">
    <source>
        <dbReference type="ARBA" id="ARBA00023295"/>
    </source>
</evidence>
<dbReference type="OrthoDB" id="202537at2759"/>
<feature type="region of interest" description="Disordered" evidence="4">
    <location>
        <begin position="1855"/>
        <end position="1914"/>
    </location>
</feature>
<feature type="region of interest" description="Disordered" evidence="4">
    <location>
        <begin position="1603"/>
        <end position="1639"/>
    </location>
</feature>
<dbReference type="RefSeq" id="XP_042918266.1">
    <property type="nucleotide sequence ID" value="XM_043068101.1"/>
</dbReference>
<feature type="compositionally biased region" description="Basic and acidic residues" evidence="4">
    <location>
        <begin position="1932"/>
        <end position="1941"/>
    </location>
</feature>
<dbReference type="GO" id="GO:0004553">
    <property type="term" value="F:hydrolase activity, hydrolyzing O-glycosyl compounds"/>
    <property type="evidence" value="ECO:0007669"/>
    <property type="project" value="InterPro"/>
</dbReference>
<evidence type="ECO:0000259" key="5">
    <source>
        <dbReference type="Pfam" id="PF00251"/>
    </source>
</evidence>
<evidence type="ECO:0000256" key="1">
    <source>
        <dbReference type="ARBA" id="ARBA00009902"/>
    </source>
</evidence>
<dbReference type="InterPro" id="IPR050551">
    <property type="entry name" value="Fructan_Metab_Enzymes"/>
</dbReference>
<feature type="region of interest" description="Disordered" evidence="4">
    <location>
        <begin position="1213"/>
        <end position="1248"/>
    </location>
</feature>
<feature type="region of interest" description="Disordered" evidence="4">
    <location>
        <begin position="1690"/>
        <end position="1784"/>
    </location>
</feature>
<dbReference type="FunCoup" id="A0A2K3D370">
    <property type="interactions" value="393"/>
</dbReference>
<dbReference type="EMBL" id="CM008973">
    <property type="protein sequence ID" value="PNW74976.1"/>
    <property type="molecule type" value="Genomic_DNA"/>
</dbReference>
<feature type="compositionally biased region" description="Pro residues" evidence="4">
    <location>
        <begin position="1950"/>
        <end position="1959"/>
    </location>
</feature>
<dbReference type="GO" id="GO:0005975">
    <property type="term" value="P:carbohydrate metabolic process"/>
    <property type="evidence" value="ECO:0007669"/>
    <property type="project" value="InterPro"/>
</dbReference>
<dbReference type="Proteomes" id="UP000006906">
    <property type="component" value="Chromosome 12"/>
</dbReference>
<dbReference type="InterPro" id="IPR013148">
    <property type="entry name" value="Glyco_hydro_32_N"/>
</dbReference>
<reference evidence="6 7" key="1">
    <citation type="journal article" date="2007" name="Science">
        <title>The Chlamydomonas genome reveals the evolution of key animal and plant functions.</title>
        <authorList>
            <person name="Merchant S.S."/>
            <person name="Prochnik S.E."/>
            <person name="Vallon O."/>
            <person name="Harris E.H."/>
            <person name="Karpowicz S.J."/>
            <person name="Witman G.B."/>
            <person name="Terry A."/>
            <person name="Salamov A."/>
            <person name="Fritz-Laylin L.K."/>
            <person name="Marechal-Drouard L."/>
            <person name="Marshall W.F."/>
            <person name="Qu L.H."/>
            <person name="Nelson D.R."/>
            <person name="Sanderfoot A.A."/>
            <person name="Spalding M.H."/>
            <person name="Kapitonov V.V."/>
            <person name="Ren Q."/>
            <person name="Ferris P."/>
            <person name="Lindquist E."/>
            <person name="Shapiro H."/>
            <person name="Lucas S.M."/>
            <person name="Grimwood J."/>
            <person name="Schmutz J."/>
            <person name="Cardol P."/>
            <person name="Cerutti H."/>
            <person name="Chanfreau G."/>
            <person name="Chen C.L."/>
            <person name="Cognat V."/>
            <person name="Croft M.T."/>
            <person name="Dent R."/>
            <person name="Dutcher S."/>
            <person name="Fernandez E."/>
            <person name="Fukuzawa H."/>
            <person name="Gonzalez-Ballester D."/>
            <person name="Gonzalez-Halphen D."/>
            <person name="Hallmann A."/>
            <person name="Hanikenne M."/>
            <person name="Hippler M."/>
            <person name="Inwood W."/>
            <person name="Jabbari K."/>
            <person name="Kalanon M."/>
            <person name="Kuras R."/>
            <person name="Lefebvre P.A."/>
            <person name="Lemaire S.D."/>
            <person name="Lobanov A.V."/>
            <person name="Lohr M."/>
            <person name="Manuell A."/>
            <person name="Meier I."/>
            <person name="Mets L."/>
            <person name="Mittag M."/>
            <person name="Mittelmeier T."/>
            <person name="Moroney J.V."/>
            <person name="Moseley J."/>
            <person name="Napoli C."/>
            <person name="Nedelcu A.M."/>
            <person name="Niyogi K."/>
            <person name="Novoselov S.V."/>
            <person name="Paulsen I.T."/>
            <person name="Pazour G."/>
            <person name="Purton S."/>
            <person name="Ral J.P."/>
            <person name="Riano-Pachon D.M."/>
            <person name="Riekhof W."/>
            <person name="Rymarquis L."/>
            <person name="Schroda M."/>
            <person name="Stern D."/>
            <person name="Umen J."/>
            <person name="Willows R."/>
            <person name="Wilson N."/>
            <person name="Zimmer S.L."/>
            <person name="Allmer J."/>
            <person name="Balk J."/>
            <person name="Bisova K."/>
            <person name="Chen C.J."/>
            <person name="Elias M."/>
            <person name="Gendler K."/>
            <person name="Hauser C."/>
            <person name="Lamb M.R."/>
            <person name="Ledford H."/>
            <person name="Long J.C."/>
            <person name="Minagawa J."/>
            <person name="Page M.D."/>
            <person name="Pan J."/>
            <person name="Pootakham W."/>
            <person name="Roje S."/>
            <person name="Rose A."/>
            <person name="Stahlberg E."/>
            <person name="Terauchi A.M."/>
            <person name="Yang P."/>
            <person name="Ball S."/>
            <person name="Bowler C."/>
            <person name="Dieckmann C.L."/>
            <person name="Gladyshev V.N."/>
            <person name="Green P."/>
            <person name="Jorgensen R."/>
            <person name="Mayfield S."/>
            <person name="Mueller-Roeber B."/>
            <person name="Rajamani S."/>
            <person name="Sayre R.T."/>
            <person name="Brokstein P."/>
            <person name="Dubchak I."/>
            <person name="Goodstein D."/>
            <person name="Hornick L."/>
            <person name="Huang Y.W."/>
            <person name="Jhaveri J."/>
            <person name="Luo Y."/>
            <person name="Martinez D."/>
            <person name="Ngau W.C."/>
            <person name="Otillar B."/>
            <person name="Poliakov A."/>
            <person name="Porter A."/>
            <person name="Szajkowski L."/>
            <person name="Werner G."/>
            <person name="Zhou K."/>
            <person name="Grigoriev I.V."/>
            <person name="Rokhsar D.S."/>
            <person name="Grossman A.R."/>
        </authorList>
    </citation>
    <scope>NUCLEOTIDE SEQUENCE [LARGE SCALE GENOMIC DNA]</scope>
    <source>
        <strain evidence="7">CC-503</strain>
    </source>
</reference>
<feature type="compositionally biased region" description="Low complexity" evidence="4">
    <location>
        <begin position="330"/>
        <end position="346"/>
    </location>
</feature>
<evidence type="ECO:0000313" key="7">
    <source>
        <dbReference type="Proteomes" id="UP000006906"/>
    </source>
</evidence>
<feature type="region of interest" description="Disordered" evidence="4">
    <location>
        <begin position="691"/>
        <end position="714"/>
    </location>
</feature>
<feature type="compositionally biased region" description="Gly residues" evidence="4">
    <location>
        <begin position="24"/>
        <end position="37"/>
    </location>
</feature>
<feature type="region of interest" description="Disordered" evidence="4">
    <location>
        <begin position="1016"/>
        <end position="1093"/>
    </location>
</feature>
<keyword evidence="3" id="KW-0326">Glycosidase</keyword>